<dbReference type="EMBL" id="QGKX02001521">
    <property type="protein sequence ID" value="KAF3510644.1"/>
    <property type="molecule type" value="Genomic_DNA"/>
</dbReference>
<evidence type="ECO:0000313" key="2">
    <source>
        <dbReference type="Proteomes" id="UP000712600"/>
    </source>
</evidence>
<evidence type="ECO:0000313" key="1">
    <source>
        <dbReference type="EMBL" id="KAF3510644.1"/>
    </source>
</evidence>
<protein>
    <submittedName>
        <fullName evidence="1">Uncharacterized protein</fullName>
    </submittedName>
</protein>
<comment type="caution">
    <text evidence="1">The sequence shown here is derived from an EMBL/GenBank/DDBJ whole genome shotgun (WGS) entry which is preliminary data.</text>
</comment>
<reference evidence="1" key="1">
    <citation type="submission" date="2019-12" db="EMBL/GenBank/DDBJ databases">
        <title>Genome sequencing and annotation of Brassica cretica.</title>
        <authorList>
            <person name="Studholme D.J."/>
            <person name="Sarris P."/>
        </authorList>
    </citation>
    <scope>NUCLEOTIDE SEQUENCE</scope>
    <source>
        <strain evidence="1">PFS-109/04</strain>
        <tissue evidence="1">Leaf</tissue>
    </source>
</reference>
<gene>
    <name evidence="1" type="ORF">F2Q69_00002677</name>
</gene>
<sequence length="148" mass="16331">MRSCVDFSDALTGFEPVNYKDIRDGTLNTDYSVARLLRLLVKTSATYTSSQAHTLEDSAHLIPLARGVGCTVDGTDLLSVPLALSSLLVAPYIFMVCPRPYMAVLKALALHYTAIFSQTPPKPSHDQSKSFLDLTSQDNYFRTLLKLD</sequence>
<accession>A0A8S9NZX4</accession>
<name>A0A8S9NZX4_BRACR</name>
<dbReference type="AlphaFoldDB" id="A0A8S9NZX4"/>
<proteinExistence type="predicted"/>
<organism evidence="1 2">
    <name type="scientific">Brassica cretica</name>
    <name type="common">Mustard</name>
    <dbReference type="NCBI Taxonomy" id="69181"/>
    <lineage>
        <taxon>Eukaryota</taxon>
        <taxon>Viridiplantae</taxon>
        <taxon>Streptophyta</taxon>
        <taxon>Embryophyta</taxon>
        <taxon>Tracheophyta</taxon>
        <taxon>Spermatophyta</taxon>
        <taxon>Magnoliopsida</taxon>
        <taxon>eudicotyledons</taxon>
        <taxon>Gunneridae</taxon>
        <taxon>Pentapetalae</taxon>
        <taxon>rosids</taxon>
        <taxon>malvids</taxon>
        <taxon>Brassicales</taxon>
        <taxon>Brassicaceae</taxon>
        <taxon>Brassiceae</taxon>
        <taxon>Brassica</taxon>
    </lineage>
</organism>
<dbReference type="Proteomes" id="UP000712600">
    <property type="component" value="Unassembled WGS sequence"/>
</dbReference>